<reference evidence="10" key="1">
    <citation type="submission" date="2016-10" db="EMBL/GenBank/DDBJ databases">
        <title>Frankia sp. NRRL B-16386 Genome sequencing.</title>
        <authorList>
            <person name="Ghodhbane-Gtari F."/>
            <person name="Swanson E."/>
            <person name="Gueddou A."/>
            <person name="Hezbri K."/>
            <person name="Ktari K."/>
            <person name="Nouioui I."/>
            <person name="Morris K."/>
            <person name="Simpson S."/>
            <person name="Abebe-Akele F."/>
            <person name="Thomas K."/>
            <person name="Gtari M."/>
            <person name="Tisa L.S."/>
        </authorList>
    </citation>
    <scope>NUCLEOTIDE SEQUENCE [LARGE SCALE GENOMIC DNA]</scope>
    <source>
        <strain evidence="10">NRRL B-16386</strain>
    </source>
</reference>
<evidence type="ECO:0000256" key="4">
    <source>
        <dbReference type="ARBA" id="ARBA00023125"/>
    </source>
</evidence>
<dbReference type="InterPro" id="IPR013325">
    <property type="entry name" value="RNA_pol_sigma_r2"/>
</dbReference>
<evidence type="ECO:0000256" key="6">
    <source>
        <dbReference type="SAM" id="MobiDB-lite"/>
    </source>
</evidence>
<comment type="similarity">
    <text evidence="1">Belongs to the sigma-70 factor family. ECF subfamily.</text>
</comment>
<dbReference type="NCBIfam" id="TIGR02937">
    <property type="entry name" value="sigma70-ECF"/>
    <property type="match status" value="1"/>
</dbReference>
<keyword evidence="3" id="KW-0731">Sigma factor</keyword>
<protein>
    <submittedName>
        <fullName evidence="9">RNA polymerase subunit sigma-24</fullName>
    </submittedName>
</protein>
<keyword evidence="2" id="KW-0805">Transcription regulation</keyword>
<dbReference type="InterPro" id="IPR036388">
    <property type="entry name" value="WH-like_DNA-bd_sf"/>
</dbReference>
<dbReference type="GO" id="GO:0016987">
    <property type="term" value="F:sigma factor activity"/>
    <property type="evidence" value="ECO:0007669"/>
    <property type="project" value="UniProtKB-KW"/>
</dbReference>
<dbReference type="PANTHER" id="PTHR43133:SF50">
    <property type="entry name" value="ECF RNA POLYMERASE SIGMA FACTOR SIGM"/>
    <property type="match status" value="1"/>
</dbReference>
<feature type="region of interest" description="Disordered" evidence="6">
    <location>
        <begin position="83"/>
        <end position="112"/>
    </location>
</feature>
<sequence>MADGDLADEDFAEFVRRCGTRLTRFAYLLVGDAGQAEDLVQTALVKTWLRGAHVTADGREAYVRRVMVTTSVSWWRGPRWRRERLPGPDPDLGTDPAAARARDRPDLTERADPVDETSLVDERDVLVAALRQLPPRQRAAVLLRHYLALTEAETAAELRCSVGTVKSQTSRGLATLRAMLEAGR</sequence>
<dbReference type="NCBIfam" id="TIGR02983">
    <property type="entry name" value="SigE-fam_strep"/>
    <property type="match status" value="1"/>
</dbReference>
<organism evidence="9 10">
    <name type="scientific">Pseudofrankia asymbiotica</name>
    <dbReference type="NCBI Taxonomy" id="1834516"/>
    <lineage>
        <taxon>Bacteria</taxon>
        <taxon>Bacillati</taxon>
        <taxon>Actinomycetota</taxon>
        <taxon>Actinomycetes</taxon>
        <taxon>Frankiales</taxon>
        <taxon>Frankiaceae</taxon>
        <taxon>Pseudofrankia</taxon>
    </lineage>
</organism>
<evidence type="ECO:0000259" key="7">
    <source>
        <dbReference type="Pfam" id="PF04542"/>
    </source>
</evidence>
<dbReference type="PANTHER" id="PTHR43133">
    <property type="entry name" value="RNA POLYMERASE ECF-TYPE SIGMA FACTO"/>
    <property type="match status" value="1"/>
</dbReference>
<dbReference type="GO" id="GO:0003677">
    <property type="term" value="F:DNA binding"/>
    <property type="evidence" value="ECO:0007669"/>
    <property type="project" value="UniProtKB-KW"/>
</dbReference>
<dbReference type="InterPro" id="IPR013324">
    <property type="entry name" value="RNA_pol_sigma_r3/r4-like"/>
</dbReference>
<keyword evidence="10" id="KW-1185">Reference proteome</keyword>
<keyword evidence="4" id="KW-0238">DNA-binding</keyword>
<dbReference type="Pfam" id="PF08281">
    <property type="entry name" value="Sigma70_r4_2"/>
    <property type="match status" value="1"/>
</dbReference>
<evidence type="ECO:0000259" key="8">
    <source>
        <dbReference type="Pfam" id="PF08281"/>
    </source>
</evidence>
<dbReference type="InterPro" id="IPR013249">
    <property type="entry name" value="RNA_pol_sigma70_r4_t2"/>
</dbReference>
<dbReference type="InterPro" id="IPR039425">
    <property type="entry name" value="RNA_pol_sigma-70-like"/>
</dbReference>
<dbReference type="CDD" id="cd06171">
    <property type="entry name" value="Sigma70_r4"/>
    <property type="match status" value="1"/>
</dbReference>
<dbReference type="STRING" id="1834516.BL253_17110"/>
<evidence type="ECO:0000256" key="2">
    <source>
        <dbReference type="ARBA" id="ARBA00023015"/>
    </source>
</evidence>
<feature type="domain" description="RNA polymerase sigma-70 region 2" evidence="7">
    <location>
        <begin position="15"/>
        <end position="80"/>
    </location>
</feature>
<keyword evidence="5" id="KW-0804">Transcription</keyword>
<dbReference type="Gene3D" id="1.10.1740.10">
    <property type="match status" value="1"/>
</dbReference>
<gene>
    <name evidence="9" type="ORF">BL253_17110</name>
</gene>
<comment type="caution">
    <text evidence="9">The sequence shown here is derived from an EMBL/GenBank/DDBJ whole genome shotgun (WGS) entry which is preliminary data.</text>
</comment>
<dbReference type="InterPro" id="IPR014284">
    <property type="entry name" value="RNA_pol_sigma-70_dom"/>
</dbReference>
<dbReference type="SUPFAM" id="SSF88946">
    <property type="entry name" value="Sigma2 domain of RNA polymerase sigma factors"/>
    <property type="match status" value="1"/>
</dbReference>
<name>A0A1V2I9I0_9ACTN</name>
<evidence type="ECO:0000256" key="5">
    <source>
        <dbReference type="ARBA" id="ARBA00023163"/>
    </source>
</evidence>
<accession>A0A1V2I9I0</accession>
<dbReference type="Gene3D" id="1.10.10.10">
    <property type="entry name" value="Winged helix-like DNA-binding domain superfamily/Winged helix DNA-binding domain"/>
    <property type="match status" value="1"/>
</dbReference>
<evidence type="ECO:0000256" key="1">
    <source>
        <dbReference type="ARBA" id="ARBA00010641"/>
    </source>
</evidence>
<feature type="compositionally biased region" description="Low complexity" evidence="6">
    <location>
        <begin position="90"/>
        <end position="99"/>
    </location>
</feature>
<feature type="compositionally biased region" description="Basic and acidic residues" evidence="6">
    <location>
        <begin position="100"/>
        <end position="112"/>
    </location>
</feature>
<dbReference type="InterPro" id="IPR014325">
    <property type="entry name" value="RNA_pol_sigma-E_actinobac"/>
</dbReference>
<dbReference type="AlphaFoldDB" id="A0A1V2I9I0"/>
<dbReference type="EMBL" id="MOMC01000034">
    <property type="protein sequence ID" value="ONH29219.1"/>
    <property type="molecule type" value="Genomic_DNA"/>
</dbReference>
<dbReference type="SUPFAM" id="SSF88659">
    <property type="entry name" value="Sigma3 and sigma4 domains of RNA polymerase sigma factors"/>
    <property type="match status" value="1"/>
</dbReference>
<evidence type="ECO:0000256" key="3">
    <source>
        <dbReference type="ARBA" id="ARBA00023082"/>
    </source>
</evidence>
<evidence type="ECO:0000313" key="9">
    <source>
        <dbReference type="EMBL" id="ONH29219.1"/>
    </source>
</evidence>
<proteinExistence type="inferred from homology"/>
<feature type="domain" description="RNA polymerase sigma factor 70 region 4 type 2" evidence="8">
    <location>
        <begin position="125"/>
        <end position="176"/>
    </location>
</feature>
<dbReference type="InterPro" id="IPR007627">
    <property type="entry name" value="RNA_pol_sigma70_r2"/>
</dbReference>
<dbReference type="GO" id="GO:0006352">
    <property type="term" value="P:DNA-templated transcription initiation"/>
    <property type="evidence" value="ECO:0007669"/>
    <property type="project" value="InterPro"/>
</dbReference>
<dbReference type="Proteomes" id="UP000188929">
    <property type="component" value="Unassembled WGS sequence"/>
</dbReference>
<dbReference type="Pfam" id="PF04542">
    <property type="entry name" value="Sigma70_r2"/>
    <property type="match status" value="1"/>
</dbReference>
<evidence type="ECO:0000313" key="10">
    <source>
        <dbReference type="Proteomes" id="UP000188929"/>
    </source>
</evidence>